<sequence>MKAMLIAASMLLVASLTACAGDAARDGAAGEHPAAPATLPQGRTFVSTAVTAAGQPKALVPGTTIRLRIPAADKISVQAGCNTAEGPARIEGTKLVVEDFASTAIGCEQALQQQDEWVHGFFRAGPTWELTGNDLVLKSADLELTFTDRAVAEPARPLIDTKWALNTVVGAGGTASSVPAGVSATITFAADGRVTGNTGCNAFGGTATVAGDQITFGDLASTRRACVGAAGSLEADVLRVLEGTAKYRIEGDRLILEAADGSGLQFVG</sequence>
<dbReference type="Pfam" id="PF03724">
    <property type="entry name" value="META"/>
    <property type="match status" value="2"/>
</dbReference>
<dbReference type="PANTHER" id="PTHR35535:SF2">
    <property type="entry name" value="DUF306 DOMAIN-CONTAINING PROTEIN"/>
    <property type="match status" value="1"/>
</dbReference>
<feature type="chain" id="PRO_5035180017" description="DUF306 domain-containing protein" evidence="1">
    <location>
        <begin position="21"/>
        <end position="268"/>
    </location>
</feature>
<keyword evidence="1" id="KW-0732">Signal</keyword>
<dbReference type="Gene3D" id="2.40.128.270">
    <property type="match status" value="2"/>
</dbReference>
<feature type="domain" description="DUF306" evidence="2">
    <location>
        <begin position="62"/>
        <end position="142"/>
    </location>
</feature>
<protein>
    <recommendedName>
        <fullName evidence="2">DUF306 domain-containing protein</fullName>
    </recommendedName>
</protein>
<evidence type="ECO:0000313" key="3">
    <source>
        <dbReference type="EMBL" id="GIJ65920.1"/>
    </source>
</evidence>
<dbReference type="AlphaFoldDB" id="A0A8J4E888"/>
<evidence type="ECO:0000256" key="1">
    <source>
        <dbReference type="SAM" id="SignalP"/>
    </source>
</evidence>
<comment type="caution">
    <text evidence="3">The sequence shown here is derived from an EMBL/GenBank/DDBJ whole genome shotgun (WGS) entry which is preliminary data.</text>
</comment>
<dbReference type="InterPro" id="IPR005184">
    <property type="entry name" value="DUF306_Meta_HslJ"/>
</dbReference>
<feature type="domain" description="DUF306" evidence="2">
    <location>
        <begin position="157"/>
        <end position="263"/>
    </location>
</feature>
<dbReference type="InterPro" id="IPR053147">
    <property type="entry name" value="Hsp_HslJ-like"/>
</dbReference>
<evidence type="ECO:0000313" key="4">
    <source>
        <dbReference type="Proteomes" id="UP000635606"/>
    </source>
</evidence>
<organism evidence="3 4">
    <name type="scientific">Virgisporangium ochraceum</name>
    <dbReference type="NCBI Taxonomy" id="65505"/>
    <lineage>
        <taxon>Bacteria</taxon>
        <taxon>Bacillati</taxon>
        <taxon>Actinomycetota</taxon>
        <taxon>Actinomycetes</taxon>
        <taxon>Micromonosporales</taxon>
        <taxon>Micromonosporaceae</taxon>
        <taxon>Virgisporangium</taxon>
    </lineage>
</organism>
<dbReference type="EMBL" id="BOPH01000011">
    <property type="protein sequence ID" value="GIJ65920.1"/>
    <property type="molecule type" value="Genomic_DNA"/>
</dbReference>
<accession>A0A8J4E888</accession>
<evidence type="ECO:0000259" key="2">
    <source>
        <dbReference type="Pfam" id="PF03724"/>
    </source>
</evidence>
<reference evidence="3" key="1">
    <citation type="submission" date="2021-01" db="EMBL/GenBank/DDBJ databases">
        <title>Whole genome shotgun sequence of Virgisporangium ochraceum NBRC 16418.</title>
        <authorList>
            <person name="Komaki H."/>
            <person name="Tamura T."/>
        </authorList>
    </citation>
    <scope>NUCLEOTIDE SEQUENCE</scope>
    <source>
        <strain evidence="3">NBRC 16418</strain>
    </source>
</reference>
<dbReference type="PANTHER" id="PTHR35535">
    <property type="entry name" value="HEAT SHOCK PROTEIN HSLJ"/>
    <property type="match status" value="1"/>
</dbReference>
<proteinExistence type="predicted"/>
<dbReference type="InterPro" id="IPR038670">
    <property type="entry name" value="HslJ-like_sf"/>
</dbReference>
<feature type="signal peptide" evidence="1">
    <location>
        <begin position="1"/>
        <end position="20"/>
    </location>
</feature>
<keyword evidence="4" id="KW-1185">Reference proteome</keyword>
<gene>
    <name evidence="3" type="ORF">Voc01_008370</name>
</gene>
<dbReference type="PROSITE" id="PS51257">
    <property type="entry name" value="PROKAR_LIPOPROTEIN"/>
    <property type="match status" value="1"/>
</dbReference>
<dbReference type="Proteomes" id="UP000635606">
    <property type="component" value="Unassembled WGS sequence"/>
</dbReference>
<name>A0A8J4E888_9ACTN</name>